<keyword evidence="5 11" id="KW-1003">Cell membrane</keyword>
<evidence type="ECO:0000313" key="14">
    <source>
        <dbReference type="Proteomes" id="UP000002586"/>
    </source>
</evidence>
<keyword evidence="14" id="KW-1185">Reference proteome</keyword>
<evidence type="ECO:0000256" key="3">
    <source>
        <dbReference type="ARBA" id="ARBA00010323"/>
    </source>
</evidence>
<evidence type="ECO:0000256" key="9">
    <source>
        <dbReference type="ARBA" id="ARBA00023136"/>
    </source>
</evidence>
<dbReference type="Proteomes" id="UP000002586">
    <property type="component" value="Chromosome"/>
</dbReference>
<dbReference type="InterPro" id="IPR051085">
    <property type="entry name" value="MB_O-acyltransferase"/>
</dbReference>
<dbReference type="KEGG" id="mgm:Mmc1_3042"/>
<feature type="transmembrane region" description="Helical" evidence="12">
    <location>
        <begin position="130"/>
        <end position="148"/>
    </location>
</feature>
<reference evidence="14" key="1">
    <citation type="journal article" date="2009" name="Appl. Environ. Microbiol.">
        <title>Complete genome sequence of the chemolithoautotrophic marine magnetotactic coccus strain MC-1.</title>
        <authorList>
            <person name="Schubbe S."/>
            <person name="Williams T.J."/>
            <person name="Xie G."/>
            <person name="Kiss H.E."/>
            <person name="Brettin T.S."/>
            <person name="Martinez D."/>
            <person name="Ross C.A."/>
            <person name="Schuler D."/>
            <person name="Cox B.L."/>
            <person name="Nealson K.H."/>
            <person name="Bazylinski D.A."/>
        </authorList>
    </citation>
    <scope>NUCLEOTIDE SEQUENCE [LARGE SCALE GENOMIC DNA]</scope>
    <source>
        <strain evidence="14">ATCC BAA-1437 / JCM 17883 / MC-1</strain>
    </source>
</reference>
<dbReference type="RefSeq" id="WP_011714597.1">
    <property type="nucleotide sequence ID" value="NC_008576.1"/>
</dbReference>
<evidence type="ECO:0000256" key="5">
    <source>
        <dbReference type="ARBA" id="ARBA00022475"/>
    </source>
</evidence>
<evidence type="ECO:0000256" key="11">
    <source>
        <dbReference type="PIRNR" id="PIRNR016636"/>
    </source>
</evidence>
<comment type="subcellular location">
    <subcellularLocation>
        <location evidence="1">Cell membrane</location>
        <topology evidence="1">Multi-pass membrane protein</topology>
    </subcellularLocation>
</comment>
<feature type="transmembrane region" description="Helical" evidence="12">
    <location>
        <begin position="415"/>
        <end position="436"/>
    </location>
</feature>
<gene>
    <name evidence="13" type="ordered locus">Mmc1_3042</name>
</gene>
<dbReference type="STRING" id="156889.Mmc1_3042"/>
<keyword evidence="9 11" id="KW-0472">Membrane</keyword>
<dbReference type="PIRSF" id="PIRSF016636">
    <property type="entry name" value="AlgI_DltB"/>
    <property type="match status" value="1"/>
</dbReference>
<keyword evidence="11 13" id="KW-0808">Transferase</keyword>
<dbReference type="EMBL" id="CP000471">
    <property type="protein sequence ID" value="ABK45533.1"/>
    <property type="molecule type" value="Genomic_DNA"/>
</dbReference>
<name>A0LC40_MAGMM</name>
<feature type="transmembrane region" description="Helical" evidence="12">
    <location>
        <begin position="99"/>
        <end position="118"/>
    </location>
</feature>
<dbReference type="HOGENOM" id="CLU_025255_0_1_5"/>
<sequence>MAFTSWHYFLLLLVTLGLFHRLPAGRLRMALLVAASYLFYGVWDVRFLALILTSTVIDYITGAGLDGRMLKRGHPYLLSALPALWLAGCWLVGQPNVETPLLGAVLLTPILPWISQGLLRLPEASRKRGFLLLSIGANLTLLAFFKYFNFFIDSAQQLLATVGLGGNTWSLEILLPVGISFYTFQSLSYTIDIYRGQTRPVDDFGHFAAYVAFFPQLVAGPIERSHHLLPQLSNPAPLTPALLHEAARLLLVGYFMKLFVADNCALIANHVFASGEPINGPWALLGAVAFAFQIYGDFAGYSNIARGSSLLFGIRLSQNFAFPYLARTPSEFWRRWHITLSSWIRDYIFIPLGGSRDGRRRTLRNLSITMFLAGLWHGAAWHFVLWGLYHGALLALYRLVGPLAQLKDQAQHHRWWVNLGAWALMFGLTLVGWALFRAEDLAGFATWWLALGHWSMEGIEPIAGALKWIAAHALPLLVLQALTYKQPDECHLGALPTPLRGLVYLLLFLMITTSTQLEMEFIYFQF</sequence>
<dbReference type="AlphaFoldDB" id="A0LC40"/>
<dbReference type="PANTHER" id="PTHR13285">
    <property type="entry name" value="ACYLTRANSFERASE"/>
    <property type="match status" value="1"/>
</dbReference>
<protein>
    <recommendedName>
        <fullName evidence="4">Probable alginate O-acetylase AlgI</fullName>
    </recommendedName>
    <alternativeName>
        <fullName evidence="10">Alginate biosynthesis protein AlgI</fullName>
    </alternativeName>
</protein>
<accession>A0LC40</accession>
<dbReference type="Pfam" id="PF03062">
    <property type="entry name" value="MBOAT"/>
    <property type="match status" value="1"/>
</dbReference>
<feature type="transmembrane region" description="Helical" evidence="12">
    <location>
        <begin position="73"/>
        <end position="93"/>
    </location>
</feature>
<proteinExistence type="inferred from homology"/>
<keyword evidence="6 12" id="KW-0812">Transmembrane</keyword>
<organism evidence="13 14">
    <name type="scientific">Magnetococcus marinus (strain ATCC BAA-1437 / JCM 17883 / MC-1)</name>
    <dbReference type="NCBI Taxonomy" id="156889"/>
    <lineage>
        <taxon>Bacteria</taxon>
        <taxon>Pseudomonadati</taxon>
        <taxon>Pseudomonadota</taxon>
        <taxon>Magnetococcia</taxon>
        <taxon>Magnetococcales</taxon>
        <taxon>Magnetococcaceae</taxon>
        <taxon>Magnetococcus</taxon>
    </lineage>
</organism>
<feature type="transmembrane region" description="Helical" evidence="12">
    <location>
        <begin position="40"/>
        <end position="61"/>
    </location>
</feature>
<dbReference type="GO" id="GO:0016746">
    <property type="term" value="F:acyltransferase activity"/>
    <property type="evidence" value="ECO:0007669"/>
    <property type="project" value="UniProtKB-KW"/>
</dbReference>
<comment type="pathway">
    <text evidence="2">Glycan biosynthesis; alginate biosynthesis.</text>
</comment>
<evidence type="ECO:0000256" key="8">
    <source>
        <dbReference type="ARBA" id="ARBA00022989"/>
    </source>
</evidence>
<keyword evidence="11" id="KW-0012">Acyltransferase</keyword>
<evidence type="ECO:0000256" key="2">
    <source>
        <dbReference type="ARBA" id="ARBA00005182"/>
    </source>
</evidence>
<dbReference type="InterPro" id="IPR028362">
    <property type="entry name" value="AlgI"/>
</dbReference>
<dbReference type="PIRSF" id="PIRSF500217">
    <property type="entry name" value="AlgI"/>
    <property type="match status" value="1"/>
</dbReference>
<dbReference type="InterPro" id="IPR004299">
    <property type="entry name" value="MBOAT_fam"/>
</dbReference>
<reference evidence="13 14" key="2">
    <citation type="journal article" date="2012" name="Int. J. Syst. Evol. Microbiol.">
        <title>Magnetococcus marinus gen. nov., sp. nov., a marine, magnetotactic bacterium that represents a novel lineage (Magnetococcaceae fam. nov.; Magnetococcales ord. nov.) at the base of the Alphaproteobacteria.</title>
        <authorList>
            <person name="Bazylinski D.A."/>
            <person name="Williams T.J."/>
            <person name="Lefevre C.T."/>
            <person name="Berg R.J."/>
            <person name="Zhang C.L."/>
            <person name="Bowser S.S."/>
            <person name="Dean A.J."/>
            <person name="Beveridge T.J."/>
        </authorList>
    </citation>
    <scope>NUCLEOTIDE SEQUENCE [LARGE SCALE GENOMIC DNA]</scope>
    <source>
        <strain evidence="14">ATCC BAA-1437 / JCM 17883 / MC-1</strain>
    </source>
</reference>
<evidence type="ECO:0000256" key="6">
    <source>
        <dbReference type="ARBA" id="ARBA00022692"/>
    </source>
</evidence>
<dbReference type="OrthoDB" id="139172at2"/>
<evidence type="ECO:0000256" key="1">
    <source>
        <dbReference type="ARBA" id="ARBA00004651"/>
    </source>
</evidence>
<feature type="transmembrane region" description="Helical" evidence="12">
    <location>
        <begin position="502"/>
        <end position="524"/>
    </location>
</feature>
<keyword evidence="8 12" id="KW-1133">Transmembrane helix</keyword>
<keyword evidence="7" id="KW-0016">Alginate biosynthesis</keyword>
<dbReference type="InterPro" id="IPR024194">
    <property type="entry name" value="Ac/AlaTfrase_AlgI/DltB"/>
</dbReference>
<feature type="transmembrane region" description="Helical" evidence="12">
    <location>
        <begin position="168"/>
        <end position="189"/>
    </location>
</feature>
<dbReference type="GO" id="GO:0005886">
    <property type="term" value="C:plasma membrane"/>
    <property type="evidence" value="ECO:0007669"/>
    <property type="project" value="UniProtKB-SubCell"/>
</dbReference>
<evidence type="ECO:0000256" key="12">
    <source>
        <dbReference type="SAM" id="Phobius"/>
    </source>
</evidence>
<dbReference type="eggNOG" id="COG1696">
    <property type="taxonomic scope" value="Bacteria"/>
</dbReference>
<evidence type="ECO:0000256" key="7">
    <source>
        <dbReference type="ARBA" id="ARBA00022841"/>
    </source>
</evidence>
<dbReference type="GO" id="GO:0042121">
    <property type="term" value="P:alginic acid biosynthetic process"/>
    <property type="evidence" value="ECO:0007669"/>
    <property type="project" value="UniProtKB-KW"/>
</dbReference>
<evidence type="ECO:0000313" key="13">
    <source>
        <dbReference type="EMBL" id="ABK45533.1"/>
    </source>
</evidence>
<comment type="similarity">
    <text evidence="3 11">Belongs to the membrane-bound acyltransferase family.</text>
</comment>
<evidence type="ECO:0000256" key="10">
    <source>
        <dbReference type="ARBA" id="ARBA00031030"/>
    </source>
</evidence>
<dbReference type="PANTHER" id="PTHR13285:SF18">
    <property type="entry name" value="PROTEIN-CYSTEINE N-PALMITOYLTRANSFERASE RASP"/>
    <property type="match status" value="1"/>
</dbReference>
<evidence type="ECO:0000256" key="4">
    <source>
        <dbReference type="ARBA" id="ARBA00016084"/>
    </source>
</evidence>